<reference evidence="2" key="1">
    <citation type="submission" date="2017-10" db="EMBL/GenBank/DDBJ databases">
        <title>Chryseobacterium sp. B5 is a hydrocarbonoclastic and plant growth promoting bacterium.</title>
        <authorList>
            <person name="Thijs S."/>
            <person name="Gkorezis P."/>
            <person name="Van Hamme J."/>
        </authorList>
    </citation>
    <scope>NUCLEOTIDE SEQUENCE</scope>
    <source>
        <strain evidence="2">B5</strain>
    </source>
</reference>
<evidence type="ECO:0000256" key="1">
    <source>
        <dbReference type="SAM" id="MobiDB-lite"/>
    </source>
</evidence>
<organism evidence="2">
    <name type="scientific">Chryseobacterium sp. B5</name>
    <dbReference type="NCBI Taxonomy" id="2050562"/>
    <lineage>
        <taxon>Bacteria</taxon>
        <taxon>Pseudomonadati</taxon>
        <taxon>Bacteroidota</taxon>
        <taxon>Flavobacteriia</taxon>
        <taxon>Flavobacteriales</taxon>
        <taxon>Weeksellaceae</taxon>
        <taxon>Chryseobacterium group</taxon>
        <taxon>Chryseobacterium</taxon>
    </lineage>
</organism>
<sequence length="142" mass="15536">MSEIIICAKRTQLLPRPADNLLKMTMPNLPRTFAILLLPTLLAGCKLDDIPGLGPDPRTVAKEAEAKAIGGACRHALRGLEDCYTLNPKSSKALVFAGWKDMDEYMRANKMEGTPSVLGQSDRRRSDKDEAPAEPTSGRNRS</sequence>
<gene>
    <name evidence="2" type="ORF">CTI11_26600</name>
</gene>
<proteinExistence type="predicted"/>
<dbReference type="AlphaFoldDB" id="A0A2G7SW44"/>
<dbReference type="EMBL" id="PEKC01000188">
    <property type="protein sequence ID" value="PII31890.1"/>
    <property type="molecule type" value="Genomic_DNA"/>
</dbReference>
<feature type="compositionally biased region" description="Basic and acidic residues" evidence="1">
    <location>
        <begin position="121"/>
        <end position="131"/>
    </location>
</feature>
<accession>A0A2G7SW44</accession>
<feature type="region of interest" description="Disordered" evidence="1">
    <location>
        <begin position="110"/>
        <end position="142"/>
    </location>
</feature>
<comment type="caution">
    <text evidence="2">The sequence shown here is derived from an EMBL/GenBank/DDBJ whole genome shotgun (WGS) entry which is preliminary data.</text>
</comment>
<name>A0A2G7SW44_9FLAO</name>
<protein>
    <submittedName>
        <fullName evidence="2">Uncharacterized protein</fullName>
    </submittedName>
</protein>
<evidence type="ECO:0000313" key="2">
    <source>
        <dbReference type="EMBL" id="PII31890.1"/>
    </source>
</evidence>